<dbReference type="Gene3D" id="1.20.1070.10">
    <property type="entry name" value="Rhodopsin 7-helix transmembrane proteins"/>
    <property type="match status" value="1"/>
</dbReference>
<dbReference type="InterPro" id="IPR017452">
    <property type="entry name" value="GPCR_Rhodpsn_7TM"/>
</dbReference>
<evidence type="ECO:0000256" key="3">
    <source>
        <dbReference type="ARBA" id="ARBA00022475"/>
    </source>
</evidence>
<dbReference type="SUPFAM" id="SSF81321">
    <property type="entry name" value="Family A G protein-coupled receptor-like"/>
    <property type="match status" value="1"/>
</dbReference>
<dbReference type="PROSITE" id="PS50262">
    <property type="entry name" value="G_PROTEIN_RECEP_F1_2"/>
    <property type="match status" value="1"/>
</dbReference>
<keyword evidence="8 13" id="KW-0675">Receptor</keyword>
<gene>
    <name evidence="13" type="primary">HRH1_3</name>
    <name evidence="13" type="ORF">DERP_000701</name>
</gene>
<evidence type="ECO:0000256" key="10">
    <source>
        <dbReference type="SAM" id="MobiDB-lite"/>
    </source>
</evidence>
<reference evidence="13 14" key="1">
    <citation type="journal article" date="2018" name="J. Allergy Clin. Immunol.">
        <title>High-quality assembly of Dermatophagoides pteronyssinus genome and transcriptome reveals a wide range of novel allergens.</title>
        <authorList>
            <person name="Liu X.Y."/>
            <person name="Yang K.Y."/>
            <person name="Wang M.Q."/>
            <person name="Kwok J.S."/>
            <person name="Zeng X."/>
            <person name="Yang Z."/>
            <person name="Xiao X.J."/>
            <person name="Lau C.P."/>
            <person name="Li Y."/>
            <person name="Huang Z.M."/>
            <person name="Ba J.G."/>
            <person name="Yim A.K."/>
            <person name="Ouyang C.Y."/>
            <person name="Ngai S.M."/>
            <person name="Chan T.F."/>
            <person name="Leung E.L."/>
            <person name="Liu L."/>
            <person name="Liu Z.G."/>
            <person name="Tsui S.K."/>
        </authorList>
    </citation>
    <scope>NUCLEOTIDE SEQUENCE [LARGE SCALE GENOMIC DNA]</scope>
    <source>
        <strain evidence="13">Derp</strain>
    </source>
</reference>
<evidence type="ECO:0000256" key="6">
    <source>
        <dbReference type="ARBA" id="ARBA00023040"/>
    </source>
</evidence>
<organism evidence="13 14">
    <name type="scientific">Dermatophagoides pteronyssinus</name>
    <name type="common">European house dust mite</name>
    <dbReference type="NCBI Taxonomy" id="6956"/>
    <lineage>
        <taxon>Eukaryota</taxon>
        <taxon>Metazoa</taxon>
        <taxon>Ecdysozoa</taxon>
        <taxon>Arthropoda</taxon>
        <taxon>Chelicerata</taxon>
        <taxon>Arachnida</taxon>
        <taxon>Acari</taxon>
        <taxon>Acariformes</taxon>
        <taxon>Sarcoptiformes</taxon>
        <taxon>Astigmata</taxon>
        <taxon>Psoroptidia</taxon>
        <taxon>Analgoidea</taxon>
        <taxon>Pyroglyphidae</taxon>
        <taxon>Dermatophagoidinae</taxon>
        <taxon>Dermatophagoides</taxon>
    </lineage>
</organism>
<keyword evidence="6" id="KW-0297">G-protein coupled receptor</keyword>
<evidence type="ECO:0000256" key="1">
    <source>
        <dbReference type="ARBA" id="ARBA00004651"/>
    </source>
</evidence>
<evidence type="ECO:0000259" key="12">
    <source>
        <dbReference type="PROSITE" id="PS50262"/>
    </source>
</evidence>
<evidence type="ECO:0000256" key="11">
    <source>
        <dbReference type="SAM" id="Phobius"/>
    </source>
</evidence>
<dbReference type="PRINTS" id="PR00237">
    <property type="entry name" value="GPCRRHODOPSN"/>
</dbReference>
<keyword evidence="14" id="KW-1185">Reference proteome</keyword>
<feature type="transmembrane region" description="Helical" evidence="11">
    <location>
        <begin position="265"/>
        <end position="288"/>
    </location>
</feature>
<evidence type="ECO:0000256" key="7">
    <source>
        <dbReference type="ARBA" id="ARBA00023136"/>
    </source>
</evidence>
<dbReference type="PANTHER" id="PTHR24247">
    <property type="entry name" value="5-HYDROXYTRYPTAMINE RECEPTOR"/>
    <property type="match status" value="1"/>
</dbReference>
<dbReference type="EMBL" id="NJHN03000095">
    <property type="protein sequence ID" value="KAH9416202.1"/>
    <property type="molecule type" value="Genomic_DNA"/>
</dbReference>
<name>A0ABQ8J121_DERPT</name>
<evidence type="ECO:0000256" key="5">
    <source>
        <dbReference type="ARBA" id="ARBA00022989"/>
    </source>
</evidence>
<sequence>MAIKINEDDNDNNDKKFKDVSTIKSLEQIEISLKPKSIENIARSSLANNISTATLNTTTMSMATIKPLSTETNFCNNNNNDVCESNNNKVLVTNNNNVHMDKLCVKNNNHHQRRKNDSFDIDSSSTKIEQTKSINKNKSIELKNNQTNTSNEQTFSSSSSSMSSLSLRKTSAKLITKIPETLPIECEQTSYGSSTNHSLCNQNHNDYNIKKSRFLLIKNRNNNNKLQIKNNNNSKSSLIYDNKIKTSSSCESSRLRQEKKAARQLGVILGAFILCWMPYIITYVVTAYCTYCISLTVHQVTIWLGYLNSFLNPFLYALCNENFKHAFKKMLGRLQQPQHISYNFDQTLMAGNQNNHHQQQQQLQRQQSTRGCANTNSLRLITTQQ</sequence>
<comment type="similarity">
    <text evidence="2">Belongs to the G-protein coupled receptor 1 family.</text>
</comment>
<dbReference type="InterPro" id="IPR000276">
    <property type="entry name" value="GPCR_Rhodpsn"/>
</dbReference>
<keyword evidence="3" id="KW-1003">Cell membrane</keyword>
<keyword evidence="5 11" id="KW-1133">Transmembrane helix</keyword>
<protein>
    <submittedName>
        <fullName evidence="13">Histamine H1 receptor</fullName>
    </submittedName>
</protein>
<evidence type="ECO:0000313" key="13">
    <source>
        <dbReference type="EMBL" id="KAH9416202.1"/>
    </source>
</evidence>
<dbReference type="Proteomes" id="UP000887458">
    <property type="component" value="Unassembled WGS sequence"/>
</dbReference>
<evidence type="ECO:0000256" key="4">
    <source>
        <dbReference type="ARBA" id="ARBA00022692"/>
    </source>
</evidence>
<feature type="transmembrane region" description="Helical" evidence="11">
    <location>
        <begin position="300"/>
        <end position="319"/>
    </location>
</feature>
<feature type="domain" description="G-protein coupled receptors family 1 profile" evidence="12">
    <location>
        <begin position="228"/>
        <end position="316"/>
    </location>
</feature>
<evidence type="ECO:0000256" key="2">
    <source>
        <dbReference type="ARBA" id="ARBA00010663"/>
    </source>
</evidence>
<feature type="region of interest" description="Disordered" evidence="10">
    <location>
        <begin position="111"/>
        <end position="163"/>
    </location>
</feature>
<keyword evidence="9" id="KW-0807">Transducer</keyword>
<evidence type="ECO:0000256" key="9">
    <source>
        <dbReference type="ARBA" id="ARBA00023224"/>
    </source>
</evidence>
<comment type="caution">
    <text evidence="13">The sequence shown here is derived from an EMBL/GenBank/DDBJ whole genome shotgun (WGS) entry which is preliminary data.</text>
</comment>
<accession>A0ABQ8J121</accession>
<feature type="compositionally biased region" description="Polar residues" evidence="10">
    <location>
        <begin position="121"/>
        <end position="155"/>
    </location>
</feature>
<evidence type="ECO:0000313" key="14">
    <source>
        <dbReference type="Proteomes" id="UP000887458"/>
    </source>
</evidence>
<proteinExistence type="inferred from homology"/>
<dbReference type="PANTHER" id="PTHR24247:SF223">
    <property type="entry name" value="HISTAMINE H1 RECEPTOR"/>
    <property type="match status" value="1"/>
</dbReference>
<comment type="subcellular location">
    <subcellularLocation>
        <location evidence="1">Cell membrane</location>
        <topology evidence="1">Multi-pass membrane protein</topology>
    </subcellularLocation>
</comment>
<reference evidence="13 14" key="2">
    <citation type="journal article" date="2022" name="Mol. Biol. Evol.">
        <title>Comparative Genomics Reveals Insights into the Divergent Evolution of Astigmatic Mites and Household Pest Adaptations.</title>
        <authorList>
            <person name="Xiong Q."/>
            <person name="Wan A.T."/>
            <person name="Liu X."/>
            <person name="Fung C.S."/>
            <person name="Xiao X."/>
            <person name="Malainual N."/>
            <person name="Hou J."/>
            <person name="Wang L."/>
            <person name="Wang M."/>
            <person name="Yang K.Y."/>
            <person name="Cui Y."/>
            <person name="Leung E.L."/>
            <person name="Nong W."/>
            <person name="Shin S.K."/>
            <person name="Au S.W."/>
            <person name="Jeong K.Y."/>
            <person name="Chew F.T."/>
            <person name="Hui J.H."/>
            <person name="Leung T.F."/>
            <person name="Tungtrongchitr A."/>
            <person name="Zhong N."/>
            <person name="Liu Z."/>
            <person name="Tsui S.K."/>
        </authorList>
    </citation>
    <scope>NUCLEOTIDE SEQUENCE [LARGE SCALE GENOMIC DNA]</scope>
    <source>
        <strain evidence="13">Derp</strain>
    </source>
</reference>
<evidence type="ECO:0000256" key="8">
    <source>
        <dbReference type="ARBA" id="ARBA00023170"/>
    </source>
</evidence>
<dbReference type="Pfam" id="PF00001">
    <property type="entry name" value="7tm_1"/>
    <property type="match status" value="1"/>
</dbReference>
<keyword evidence="4 11" id="KW-0812">Transmembrane</keyword>
<keyword evidence="7 11" id="KW-0472">Membrane</keyword>